<dbReference type="PROSITE" id="PS00600">
    <property type="entry name" value="AA_TRANSFER_CLASS_3"/>
    <property type="match status" value="1"/>
</dbReference>
<dbReference type="InterPro" id="IPR049704">
    <property type="entry name" value="Aminotrans_3_PPA_site"/>
</dbReference>
<dbReference type="OrthoDB" id="7184at2157"/>
<dbReference type="InterPro" id="IPR015424">
    <property type="entry name" value="PyrdxlP-dep_Trfase"/>
</dbReference>
<name>A0A3N6MUV6_9EURY</name>
<evidence type="ECO:0000256" key="5">
    <source>
        <dbReference type="ARBA" id="ARBA00022898"/>
    </source>
</evidence>
<dbReference type="Pfam" id="PF00202">
    <property type="entry name" value="Aminotran_3"/>
    <property type="match status" value="1"/>
</dbReference>
<dbReference type="GO" id="GO:0008483">
    <property type="term" value="F:transaminase activity"/>
    <property type="evidence" value="ECO:0007669"/>
    <property type="project" value="UniProtKB-KW"/>
</dbReference>
<protein>
    <submittedName>
        <fullName evidence="7">Aminotransferase class III-fold pyridoxal phosphate-dependent enzyme</fullName>
    </submittedName>
</protein>
<evidence type="ECO:0000256" key="4">
    <source>
        <dbReference type="ARBA" id="ARBA00022679"/>
    </source>
</evidence>
<dbReference type="GO" id="GO:0009450">
    <property type="term" value="P:gamma-aminobutyric acid catabolic process"/>
    <property type="evidence" value="ECO:0007669"/>
    <property type="project" value="TreeGrafter"/>
</dbReference>
<evidence type="ECO:0000256" key="1">
    <source>
        <dbReference type="ARBA" id="ARBA00001933"/>
    </source>
</evidence>
<dbReference type="PANTHER" id="PTHR43206">
    <property type="entry name" value="AMINOTRANSFERASE"/>
    <property type="match status" value="1"/>
</dbReference>
<dbReference type="InterPro" id="IPR015421">
    <property type="entry name" value="PyrdxlP-dep_Trfase_major"/>
</dbReference>
<dbReference type="Gene3D" id="3.90.1150.10">
    <property type="entry name" value="Aspartate Aminotransferase, domain 1"/>
    <property type="match status" value="1"/>
</dbReference>
<keyword evidence="5 6" id="KW-0663">Pyridoxal phosphate</keyword>
<evidence type="ECO:0000313" key="8">
    <source>
        <dbReference type="Proteomes" id="UP000273828"/>
    </source>
</evidence>
<dbReference type="GO" id="GO:0030170">
    <property type="term" value="F:pyridoxal phosphate binding"/>
    <property type="evidence" value="ECO:0007669"/>
    <property type="project" value="InterPro"/>
</dbReference>
<dbReference type="PANTHER" id="PTHR43206:SF2">
    <property type="entry name" value="4-AMINOBUTYRATE AMINOTRANSFERASE GABT"/>
    <property type="match status" value="1"/>
</dbReference>
<dbReference type="PIRSF" id="PIRSF000521">
    <property type="entry name" value="Transaminase_4ab_Lys_Orn"/>
    <property type="match status" value="1"/>
</dbReference>
<evidence type="ECO:0000256" key="2">
    <source>
        <dbReference type="ARBA" id="ARBA00008954"/>
    </source>
</evidence>
<gene>
    <name evidence="7" type="ORF">EA462_12560</name>
</gene>
<evidence type="ECO:0000256" key="3">
    <source>
        <dbReference type="ARBA" id="ARBA00022576"/>
    </source>
</evidence>
<proteinExistence type="inferred from homology"/>
<comment type="caution">
    <text evidence="7">The sequence shown here is derived from an EMBL/GenBank/DDBJ whole genome shotgun (WGS) entry which is preliminary data.</text>
</comment>
<evidence type="ECO:0000313" key="7">
    <source>
        <dbReference type="EMBL" id="RQG89192.1"/>
    </source>
</evidence>
<dbReference type="InterPro" id="IPR005814">
    <property type="entry name" value="Aminotrans_3"/>
</dbReference>
<dbReference type="Gene3D" id="3.40.640.10">
    <property type="entry name" value="Type I PLP-dependent aspartate aminotransferase-like (Major domain)"/>
    <property type="match status" value="1"/>
</dbReference>
<dbReference type="CDD" id="cd00610">
    <property type="entry name" value="OAT_like"/>
    <property type="match status" value="1"/>
</dbReference>
<evidence type="ECO:0000256" key="6">
    <source>
        <dbReference type="RuleBase" id="RU003560"/>
    </source>
</evidence>
<dbReference type="SUPFAM" id="SSF53383">
    <property type="entry name" value="PLP-dependent transferases"/>
    <property type="match status" value="1"/>
</dbReference>
<dbReference type="AlphaFoldDB" id="A0A3N6MUV6"/>
<keyword evidence="3 7" id="KW-0032">Aminotransferase</keyword>
<dbReference type="EMBL" id="REFY01000004">
    <property type="protein sequence ID" value="RQG89192.1"/>
    <property type="molecule type" value="Genomic_DNA"/>
</dbReference>
<reference evidence="7 8" key="1">
    <citation type="submission" date="2018-10" db="EMBL/GenBank/DDBJ databases">
        <title>Natrarchaeobius chitinivorans gen. nov., sp. nov., and Natrarchaeobius haloalkaliphilus sp. nov., alkaliphilic, chitin-utilizing haloarchaea from hypersaline alkaline lakes.</title>
        <authorList>
            <person name="Sorokin D.Y."/>
            <person name="Elcheninov A.G."/>
            <person name="Kostrikina N.A."/>
            <person name="Bale N.J."/>
            <person name="Sinninghe Damste J.S."/>
            <person name="Khijniak T.V."/>
            <person name="Kublanov I.V."/>
            <person name="Toshchakov S.V."/>
        </authorList>
    </citation>
    <scope>NUCLEOTIDE SEQUENCE [LARGE SCALE GENOMIC DNA]</scope>
    <source>
        <strain evidence="7 8">AArcht-Sl</strain>
    </source>
</reference>
<dbReference type="RefSeq" id="WP_124178884.1">
    <property type="nucleotide sequence ID" value="NZ_REFY01000004.1"/>
</dbReference>
<comment type="similarity">
    <text evidence="2 6">Belongs to the class-III pyridoxal-phosphate-dependent aminotransferase family.</text>
</comment>
<accession>A0A3N6MUV6</accession>
<dbReference type="Proteomes" id="UP000273828">
    <property type="component" value="Unassembled WGS sequence"/>
</dbReference>
<dbReference type="InterPro" id="IPR015422">
    <property type="entry name" value="PyrdxlP-dep_Trfase_small"/>
</dbReference>
<sequence length="456" mass="49162">MDRDTAEPDVGTFPGPNGREWVEFHGANAAPSEYSHEFVWDITREADGPFVTDVDGNVLLDFTCHIGAAPLGYNNEKILGKLREFDLVEPMKIAGQDMYFGAGPTPEESSVPGSSHLMEKLVSVSSQYGMDTVFLSNSGAEAVENAMKITNDHRAPAKYGVAFSGSFHGRTLGTLSVTKSKEVYTRRYPEISGIETVPFCADRTCDPGSCDCGFFASGGSQLRNALSPEGGYVDPDEIAFVVLEPIQGVGGYRFPSEAFMREVGDVADEYDIPLVVDEIQAGVGRTGEIWASDHYPIEPDVIASAKALRVGATISRSEVFPTEKNRLGSTFGGGDLLGSMIGAFTLEAIQEYDLLENATSRGTQAKELLRDDAPEYVEDVRGKGLMLAVTFDTAERRDAVVAESIDRGLLTLGCGAKTIRLLPPLDSSEREIELGVGIFLEAIEAAITTATQRTPR</sequence>
<organism evidence="7 8">
    <name type="scientific">Natrarchaeobius halalkaliphilus</name>
    <dbReference type="NCBI Taxonomy" id="1679091"/>
    <lineage>
        <taxon>Archaea</taxon>
        <taxon>Methanobacteriati</taxon>
        <taxon>Methanobacteriota</taxon>
        <taxon>Stenosarchaea group</taxon>
        <taxon>Halobacteria</taxon>
        <taxon>Halobacteriales</taxon>
        <taxon>Natrialbaceae</taxon>
        <taxon>Natrarchaeobius</taxon>
    </lineage>
</organism>
<keyword evidence="8" id="KW-1185">Reference proteome</keyword>
<keyword evidence="4 7" id="KW-0808">Transferase</keyword>
<comment type="cofactor">
    <cofactor evidence="1">
        <name>pyridoxal 5'-phosphate</name>
        <dbReference type="ChEBI" id="CHEBI:597326"/>
    </cofactor>
</comment>